<proteinExistence type="predicted"/>
<accession>A0A382IWS9</accession>
<feature type="non-terminal residue" evidence="1">
    <location>
        <position position="266"/>
    </location>
</feature>
<protein>
    <submittedName>
        <fullName evidence="1">Uncharacterized protein</fullName>
    </submittedName>
</protein>
<sequence length="266" mass="27055">MAISKIASSGITADFDNTLTTADLAPNSVDSSELVDGSIDTSHIADDQVTGDKLANDIAISTTGAITTTGAFTSIGIDDNSNALAMTIDSSEWIGIGTSDPKKRVHIKDASSDCILIIDSGGDPSIVFAENYQAGGQTGGNYWGMGIDTSENDFILAFDANSQASLSADKLMTVTSDGYVGIGRNAIASSLLSLAATSMFVTDMATAAPGGDYTQTTSTSYITSLAASSGTHVYFINGAANSVVGTITSSSGTVTYGTFTGVHNGQ</sequence>
<gene>
    <name evidence="1" type="ORF">METZ01_LOCUS257044</name>
</gene>
<organism evidence="1">
    <name type="scientific">marine metagenome</name>
    <dbReference type="NCBI Taxonomy" id="408172"/>
    <lineage>
        <taxon>unclassified sequences</taxon>
        <taxon>metagenomes</taxon>
        <taxon>ecological metagenomes</taxon>
    </lineage>
</organism>
<dbReference type="AlphaFoldDB" id="A0A382IWS9"/>
<dbReference type="EMBL" id="UINC01070213">
    <property type="protein sequence ID" value="SVC04190.1"/>
    <property type="molecule type" value="Genomic_DNA"/>
</dbReference>
<name>A0A382IWS9_9ZZZZ</name>
<evidence type="ECO:0000313" key="1">
    <source>
        <dbReference type="EMBL" id="SVC04190.1"/>
    </source>
</evidence>
<reference evidence="1" key="1">
    <citation type="submission" date="2018-05" db="EMBL/GenBank/DDBJ databases">
        <authorList>
            <person name="Lanie J.A."/>
            <person name="Ng W.-L."/>
            <person name="Kazmierczak K.M."/>
            <person name="Andrzejewski T.M."/>
            <person name="Davidsen T.M."/>
            <person name="Wayne K.J."/>
            <person name="Tettelin H."/>
            <person name="Glass J.I."/>
            <person name="Rusch D."/>
            <person name="Podicherti R."/>
            <person name="Tsui H.-C.T."/>
            <person name="Winkler M.E."/>
        </authorList>
    </citation>
    <scope>NUCLEOTIDE SEQUENCE</scope>
</reference>